<comment type="caution">
    <text evidence="1">The sequence shown here is derived from an EMBL/GenBank/DDBJ whole genome shotgun (WGS) entry which is preliminary data.</text>
</comment>
<dbReference type="Gene3D" id="3.40.50.150">
    <property type="entry name" value="Vaccinia Virus protein VP39"/>
    <property type="match status" value="1"/>
</dbReference>
<gene>
    <name evidence="1" type="ORF">QQS21_000135</name>
</gene>
<accession>A0AAJ0CZN7</accession>
<proteinExistence type="predicted"/>
<name>A0AAJ0CZN7_9HYPO</name>
<evidence type="ECO:0000313" key="2">
    <source>
        <dbReference type="Proteomes" id="UP001251528"/>
    </source>
</evidence>
<keyword evidence="2" id="KW-1185">Reference proteome</keyword>
<evidence type="ECO:0000313" key="1">
    <source>
        <dbReference type="EMBL" id="KAK2617041.1"/>
    </source>
</evidence>
<dbReference type="AlphaFoldDB" id="A0AAJ0CZN7"/>
<organism evidence="1 2">
    <name type="scientific">Conoideocrella luteorostrata</name>
    <dbReference type="NCBI Taxonomy" id="1105319"/>
    <lineage>
        <taxon>Eukaryota</taxon>
        <taxon>Fungi</taxon>
        <taxon>Dikarya</taxon>
        <taxon>Ascomycota</taxon>
        <taxon>Pezizomycotina</taxon>
        <taxon>Sordariomycetes</taxon>
        <taxon>Hypocreomycetidae</taxon>
        <taxon>Hypocreales</taxon>
        <taxon>Clavicipitaceae</taxon>
        <taxon>Conoideocrella</taxon>
    </lineage>
</organism>
<dbReference type="SUPFAM" id="SSF53335">
    <property type="entry name" value="S-adenosyl-L-methionine-dependent methyltransferases"/>
    <property type="match status" value="1"/>
</dbReference>
<dbReference type="InterPro" id="IPR029063">
    <property type="entry name" value="SAM-dependent_MTases_sf"/>
</dbReference>
<dbReference type="EMBL" id="JASWJB010000001">
    <property type="protein sequence ID" value="KAK2617041.1"/>
    <property type="molecule type" value="Genomic_DNA"/>
</dbReference>
<dbReference type="Proteomes" id="UP001251528">
    <property type="component" value="Unassembled WGS sequence"/>
</dbReference>
<sequence>MALRTYNVLSDVPEDLIGVYDLVHIRNFSFVLKDNEIKRVMENLLMLLKPGGYLQWAEPDMASFRIEKTRPENKAEALTELIRISQGQDARLSPTWVSNLPNQFQEGGFEQVQADTRNAPGYMALAMHECNLIIHELLVRKTKNTTVKQELTRLIPEAAQETRDGSCWAFTRWSVVGKKAA</sequence>
<reference evidence="1" key="1">
    <citation type="submission" date="2023-06" db="EMBL/GenBank/DDBJ databases">
        <title>Conoideocrella luteorostrata (Hypocreales: Clavicipitaceae), a potential biocontrol fungus for elongate hemlock scale in United States Christmas tree production areas.</title>
        <authorList>
            <person name="Barrett H."/>
            <person name="Lovett B."/>
            <person name="Macias A.M."/>
            <person name="Stajich J.E."/>
            <person name="Kasson M.T."/>
        </authorList>
    </citation>
    <scope>NUCLEOTIDE SEQUENCE</scope>
    <source>
        <strain evidence="1">ARSEF 14590</strain>
    </source>
</reference>
<protein>
    <submittedName>
        <fullName evidence="1">Uncharacterized protein</fullName>
    </submittedName>
</protein>